<organism evidence="3 4">
    <name type="scientific">Maccoyibacter intestinihominis</name>
    <dbReference type="NCBI Taxonomy" id="3133499"/>
    <lineage>
        <taxon>Bacteria</taxon>
        <taxon>Bacillati</taxon>
        <taxon>Bacillota</taxon>
        <taxon>Clostridia</taxon>
        <taxon>Lachnospirales</taxon>
        <taxon>Lachnospiraceae</taxon>
        <taxon>Maccoyibacter</taxon>
    </lineage>
</organism>
<accession>A0ABV1H9J1</accession>
<dbReference type="EMBL" id="JBBMEX010000001">
    <property type="protein sequence ID" value="MEQ2556384.1"/>
    <property type="molecule type" value="Genomic_DNA"/>
</dbReference>
<sequence length="246" mass="27917">MKKDRKVKSAGMSERDKNLLFIVGGILLVVLVVQFGFRNFLVENKAQKAEKAALEAELKELDVIQKNEKEYIAQTEEWKKKTKEYYKEFPAMVKARDQILYASDMEKRYDSLRITKVSMEAGELVAENQEAGLSIYGVPEILEFTVSYSQLKDWLHRIPKEEERKSINEMVLTLDEASGNLVGDIRMKQYYMLGTGEEYQPAEINDVQKGTDNIFGGASGIAPEDVQQTKASQQAGETQATETPEQ</sequence>
<keyword evidence="4" id="KW-1185">Reference proteome</keyword>
<gene>
    <name evidence="3" type="ORF">WMO43_00625</name>
</gene>
<feature type="transmembrane region" description="Helical" evidence="2">
    <location>
        <begin position="20"/>
        <end position="37"/>
    </location>
</feature>
<evidence type="ECO:0000256" key="2">
    <source>
        <dbReference type="SAM" id="Phobius"/>
    </source>
</evidence>
<comment type="caution">
    <text evidence="3">The sequence shown here is derived from an EMBL/GenBank/DDBJ whole genome shotgun (WGS) entry which is preliminary data.</text>
</comment>
<keyword evidence="2" id="KW-0472">Membrane</keyword>
<reference evidence="3 4" key="1">
    <citation type="submission" date="2024-03" db="EMBL/GenBank/DDBJ databases">
        <title>Human intestinal bacterial collection.</title>
        <authorList>
            <person name="Pauvert C."/>
            <person name="Hitch T.C.A."/>
            <person name="Clavel T."/>
        </authorList>
    </citation>
    <scope>NUCLEOTIDE SEQUENCE [LARGE SCALE GENOMIC DNA]</scope>
    <source>
        <strain evidence="3 4">CLA-AA-H185</strain>
    </source>
</reference>
<name>A0ABV1H9J1_9FIRM</name>
<feature type="region of interest" description="Disordered" evidence="1">
    <location>
        <begin position="210"/>
        <end position="246"/>
    </location>
</feature>
<keyword evidence="2" id="KW-0812">Transmembrane</keyword>
<dbReference type="RefSeq" id="WP_177962510.1">
    <property type="nucleotide sequence ID" value="NZ_JBBMEX010000001.1"/>
</dbReference>
<feature type="compositionally biased region" description="Polar residues" evidence="1">
    <location>
        <begin position="226"/>
        <end position="246"/>
    </location>
</feature>
<protein>
    <submittedName>
        <fullName evidence="3">Uncharacterized protein</fullName>
    </submittedName>
</protein>
<evidence type="ECO:0000313" key="4">
    <source>
        <dbReference type="Proteomes" id="UP001454489"/>
    </source>
</evidence>
<evidence type="ECO:0000313" key="3">
    <source>
        <dbReference type="EMBL" id="MEQ2556384.1"/>
    </source>
</evidence>
<dbReference type="Proteomes" id="UP001454489">
    <property type="component" value="Unassembled WGS sequence"/>
</dbReference>
<evidence type="ECO:0000256" key="1">
    <source>
        <dbReference type="SAM" id="MobiDB-lite"/>
    </source>
</evidence>
<proteinExistence type="predicted"/>
<keyword evidence="2" id="KW-1133">Transmembrane helix</keyword>